<feature type="transmembrane region" description="Helical" evidence="9">
    <location>
        <begin position="42"/>
        <end position="66"/>
    </location>
</feature>
<feature type="compositionally biased region" description="Polar residues" evidence="8">
    <location>
        <begin position="214"/>
        <end position="230"/>
    </location>
</feature>
<keyword evidence="6" id="KW-0675">Receptor</keyword>
<keyword evidence="2 9" id="KW-0812">Transmembrane</keyword>
<dbReference type="Pfam" id="PF00001">
    <property type="entry name" value="7tm_1"/>
    <property type="match status" value="1"/>
</dbReference>
<sequence length="445" mass="50858">MEAFLWPLVIFHIIVGVVGLPGNALIVLVYGRKRQLMSPHVFILALAVADLMVCLFTPVTVYHWYIRLNYTSDFLCRLVLTVTFVTVYNSCFLTSAIAVDRYQAICRPHRRWMTVRRAKITAVVCPFLAILISVPVFLSYDVEPHAQESDTGVCTHSKTVPIWVTYLMTTVIYAASLFTLVTNIVLYGKMYRAIRKRAAVQPGHDRANGPAESMTCTGPRPTSKNAPLSTCQSGTEVATVSDQEMMNVNQRIQTANTSGQHLRTYRQNCGKRQQKQKQKSQQQVGLHNMCLHQQQLREEEEQQQQQQHHETSFTLNIQNLANVSTVNRLSNQLATGTTDNPVRQRRQRPQTQRLHGKTTKMLLITTAVFFATWLPALCIFVLPQDVENFIHDNNQVGYSLLYLFRFIFYLNNAINPLIYGFVNERFREDCKKTLSALTCFCRVTR</sequence>
<accession>A0A914B5H4</accession>
<dbReference type="PANTHER" id="PTHR24238:SF47">
    <property type="entry name" value="ECDYSTEROIDS_DOPAMINE RECEPTOR-RELATED"/>
    <property type="match status" value="1"/>
</dbReference>
<dbReference type="CDD" id="cd00637">
    <property type="entry name" value="7tm_classA_rhodopsin-like"/>
    <property type="match status" value="1"/>
</dbReference>
<dbReference type="OrthoDB" id="5969463at2759"/>
<protein>
    <recommendedName>
        <fullName evidence="10">G-protein coupled receptors family 1 profile domain-containing protein</fullName>
    </recommendedName>
</protein>
<feature type="transmembrane region" description="Helical" evidence="9">
    <location>
        <begin position="6"/>
        <end position="30"/>
    </location>
</feature>
<dbReference type="InterPro" id="IPR017452">
    <property type="entry name" value="GPCR_Rhodpsn_7TM"/>
</dbReference>
<feature type="transmembrane region" description="Helical" evidence="9">
    <location>
        <begin position="78"/>
        <end position="99"/>
    </location>
</feature>
<comment type="subcellular location">
    <subcellularLocation>
        <location evidence="1">Membrane</location>
        <topology evidence="1">Multi-pass membrane protein</topology>
    </subcellularLocation>
</comment>
<feature type="transmembrane region" description="Helical" evidence="9">
    <location>
        <begin position="402"/>
        <end position="422"/>
    </location>
</feature>
<feature type="domain" description="G-protein coupled receptors family 1 profile" evidence="10">
    <location>
        <begin position="22"/>
        <end position="419"/>
    </location>
</feature>
<dbReference type="EnsemblMetazoa" id="XM_038215266.1">
    <property type="protein sequence ID" value="XP_038071194.1"/>
    <property type="gene ID" value="LOC119740064"/>
</dbReference>
<dbReference type="PROSITE" id="PS50262">
    <property type="entry name" value="G_PROTEIN_RECEP_F1_2"/>
    <property type="match status" value="1"/>
</dbReference>
<evidence type="ECO:0000256" key="6">
    <source>
        <dbReference type="ARBA" id="ARBA00023170"/>
    </source>
</evidence>
<dbReference type="RefSeq" id="XP_038071194.1">
    <property type="nucleotide sequence ID" value="XM_038215266.1"/>
</dbReference>
<dbReference type="GeneID" id="119740064"/>
<dbReference type="Gene3D" id="1.20.1070.10">
    <property type="entry name" value="Rhodopsin 7-helix transmembrane proteins"/>
    <property type="match status" value="2"/>
</dbReference>
<organism evidence="11 12">
    <name type="scientific">Patiria miniata</name>
    <name type="common">Bat star</name>
    <name type="synonym">Asterina miniata</name>
    <dbReference type="NCBI Taxonomy" id="46514"/>
    <lineage>
        <taxon>Eukaryota</taxon>
        <taxon>Metazoa</taxon>
        <taxon>Echinodermata</taxon>
        <taxon>Eleutherozoa</taxon>
        <taxon>Asterozoa</taxon>
        <taxon>Asteroidea</taxon>
        <taxon>Valvatacea</taxon>
        <taxon>Valvatida</taxon>
        <taxon>Asterinidae</taxon>
        <taxon>Patiria</taxon>
    </lineage>
</organism>
<evidence type="ECO:0000256" key="7">
    <source>
        <dbReference type="ARBA" id="ARBA00023224"/>
    </source>
</evidence>
<dbReference type="GO" id="GO:0016020">
    <property type="term" value="C:membrane"/>
    <property type="evidence" value="ECO:0007669"/>
    <property type="project" value="UniProtKB-SubCell"/>
</dbReference>
<keyword evidence="7" id="KW-0807">Transducer</keyword>
<dbReference type="SUPFAM" id="SSF81321">
    <property type="entry name" value="Family A G protein-coupled receptor-like"/>
    <property type="match status" value="1"/>
</dbReference>
<evidence type="ECO:0000256" key="2">
    <source>
        <dbReference type="ARBA" id="ARBA00022692"/>
    </source>
</evidence>
<dbReference type="AlphaFoldDB" id="A0A914B5H4"/>
<feature type="region of interest" description="Disordered" evidence="8">
    <location>
        <begin position="266"/>
        <end position="285"/>
    </location>
</feature>
<feature type="transmembrane region" description="Helical" evidence="9">
    <location>
        <begin position="361"/>
        <end position="382"/>
    </location>
</feature>
<proteinExistence type="predicted"/>
<dbReference type="OMA" id="ECAISKN"/>
<dbReference type="Proteomes" id="UP000887568">
    <property type="component" value="Unplaced"/>
</dbReference>
<keyword evidence="3 9" id="KW-1133">Transmembrane helix</keyword>
<feature type="transmembrane region" description="Helical" evidence="9">
    <location>
        <begin position="120"/>
        <end position="140"/>
    </location>
</feature>
<evidence type="ECO:0000256" key="5">
    <source>
        <dbReference type="ARBA" id="ARBA00023136"/>
    </source>
</evidence>
<dbReference type="PRINTS" id="PR00237">
    <property type="entry name" value="GPCRRHODOPSN"/>
</dbReference>
<feature type="compositionally biased region" description="Basic residues" evidence="8">
    <location>
        <begin position="343"/>
        <end position="354"/>
    </location>
</feature>
<feature type="region of interest" description="Disordered" evidence="8">
    <location>
        <begin position="333"/>
        <end position="354"/>
    </location>
</feature>
<feature type="region of interest" description="Disordered" evidence="8">
    <location>
        <begin position="202"/>
        <end position="230"/>
    </location>
</feature>
<dbReference type="GO" id="GO:0004930">
    <property type="term" value="F:G protein-coupled receptor activity"/>
    <property type="evidence" value="ECO:0007669"/>
    <property type="project" value="UniProtKB-KW"/>
</dbReference>
<feature type="transmembrane region" description="Helical" evidence="9">
    <location>
        <begin position="160"/>
        <end position="187"/>
    </location>
</feature>
<evidence type="ECO:0000256" key="3">
    <source>
        <dbReference type="ARBA" id="ARBA00022989"/>
    </source>
</evidence>
<evidence type="ECO:0000313" key="12">
    <source>
        <dbReference type="Proteomes" id="UP000887568"/>
    </source>
</evidence>
<evidence type="ECO:0000256" key="8">
    <source>
        <dbReference type="SAM" id="MobiDB-lite"/>
    </source>
</evidence>
<reference evidence="11" key="1">
    <citation type="submission" date="2022-11" db="UniProtKB">
        <authorList>
            <consortium name="EnsemblMetazoa"/>
        </authorList>
    </citation>
    <scope>IDENTIFICATION</scope>
</reference>
<evidence type="ECO:0000256" key="9">
    <source>
        <dbReference type="SAM" id="Phobius"/>
    </source>
</evidence>
<evidence type="ECO:0000313" key="11">
    <source>
        <dbReference type="EnsemblMetazoa" id="XP_038071194.1"/>
    </source>
</evidence>
<evidence type="ECO:0000256" key="4">
    <source>
        <dbReference type="ARBA" id="ARBA00023040"/>
    </source>
</evidence>
<dbReference type="InterPro" id="IPR000276">
    <property type="entry name" value="GPCR_Rhodpsn"/>
</dbReference>
<dbReference type="PANTHER" id="PTHR24238">
    <property type="entry name" value="G-PROTEIN COUPLED RECEPTOR"/>
    <property type="match status" value="1"/>
</dbReference>
<evidence type="ECO:0000259" key="10">
    <source>
        <dbReference type="PROSITE" id="PS50262"/>
    </source>
</evidence>
<keyword evidence="12" id="KW-1185">Reference proteome</keyword>
<evidence type="ECO:0000256" key="1">
    <source>
        <dbReference type="ARBA" id="ARBA00004141"/>
    </source>
</evidence>
<dbReference type="SMART" id="SM01381">
    <property type="entry name" value="7TM_GPCR_Srsx"/>
    <property type="match status" value="1"/>
</dbReference>
<keyword evidence="5 9" id="KW-0472">Membrane</keyword>
<keyword evidence="4" id="KW-0297">G-protein coupled receptor</keyword>
<name>A0A914B5H4_PATMI</name>